<dbReference type="EC" id="3.5.1.42" evidence="2"/>
<dbReference type="EMBL" id="JACHHZ010000004">
    <property type="protein sequence ID" value="MBB6094943.1"/>
    <property type="molecule type" value="Genomic_DNA"/>
</dbReference>
<dbReference type="SUPFAM" id="SSF142433">
    <property type="entry name" value="CinA-like"/>
    <property type="match status" value="1"/>
</dbReference>
<dbReference type="AlphaFoldDB" id="A0A841HQA4"/>
<reference evidence="2 3" key="1">
    <citation type="submission" date="2020-08" db="EMBL/GenBank/DDBJ databases">
        <title>Genomic Encyclopedia of Type Strains, Phase IV (KMG-IV): sequencing the most valuable type-strain genomes for metagenomic binning, comparative biology and taxonomic classification.</title>
        <authorList>
            <person name="Goeker M."/>
        </authorList>
    </citation>
    <scope>NUCLEOTIDE SEQUENCE [LARGE SCALE GENOMIC DNA]</scope>
    <source>
        <strain evidence="2 3">DSM 26723</strain>
    </source>
</reference>
<proteinExistence type="predicted"/>
<dbReference type="NCBIfam" id="TIGR00199">
    <property type="entry name" value="PncC_domain"/>
    <property type="match status" value="1"/>
</dbReference>
<keyword evidence="2" id="KW-0378">Hydrolase</keyword>
<evidence type="ECO:0000313" key="2">
    <source>
        <dbReference type="EMBL" id="MBB6094943.1"/>
    </source>
</evidence>
<dbReference type="GO" id="GO:0019159">
    <property type="term" value="F:nicotinamide-nucleotide amidase activity"/>
    <property type="evidence" value="ECO:0007669"/>
    <property type="project" value="UniProtKB-EC"/>
</dbReference>
<evidence type="ECO:0000259" key="1">
    <source>
        <dbReference type="Pfam" id="PF02464"/>
    </source>
</evidence>
<feature type="domain" description="CinA C-terminal" evidence="1">
    <location>
        <begin position="11"/>
        <end position="165"/>
    </location>
</feature>
<dbReference type="Gene3D" id="3.90.950.20">
    <property type="entry name" value="CinA-like"/>
    <property type="match status" value="1"/>
</dbReference>
<dbReference type="Pfam" id="PF02464">
    <property type="entry name" value="CinA"/>
    <property type="match status" value="1"/>
</dbReference>
<keyword evidence="3" id="KW-1185">Reference proteome</keyword>
<dbReference type="InterPro" id="IPR036653">
    <property type="entry name" value="CinA-like_C"/>
</dbReference>
<gene>
    <name evidence="2" type="ORF">HNQ60_003830</name>
</gene>
<dbReference type="InterPro" id="IPR008136">
    <property type="entry name" value="CinA_C"/>
</dbReference>
<comment type="caution">
    <text evidence="2">The sequence shown here is derived from an EMBL/GenBank/DDBJ whole genome shotgun (WGS) entry which is preliminary data.</text>
</comment>
<sequence>MSQISDTELSRLATKVGAQLLDSERRLVTAESCSGGWIGKALTDVPGSSGFYLGGVVSYSNTLKQSLLGVLPSTLAQHGAVSEAAVHEMAIGALETLGGHIAVAVSGIAGPEGGQPGKPVGTVWFGWAWREGDEIESRTALETFSGDREAVRRQIVQRALGEILKLDV</sequence>
<evidence type="ECO:0000313" key="3">
    <source>
        <dbReference type="Proteomes" id="UP000588068"/>
    </source>
</evidence>
<name>A0A841HQA4_9GAMM</name>
<protein>
    <submittedName>
        <fullName evidence="2">Nicotinamide-nucleotide amidase</fullName>
        <ecNumber evidence="2">3.5.1.42</ecNumber>
    </submittedName>
</protein>
<organism evidence="2 3">
    <name type="scientific">Povalibacter uvarum</name>
    <dbReference type="NCBI Taxonomy" id="732238"/>
    <lineage>
        <taxon>Bacteria</taxon>
        <taxon>Pseudomonadati</taxon>
        <taxon>Pseudomonadota</taxon>
        <taxon>Gammaproteobacteria</taxon>
        <taxon>Steroidobacterales</taxon>
        <taxon>Steroidobacteraceae</taxon>
        <taxon>Povalibacter</taxon>
    </lineage>
</organism>
<dbReference type="Proteomes" id="UP000588068">
    <property type="component" value="Unassembled WGS sequence"/>
</dbReference>
<accession>A0A841HQA4</accession>
<dbReference type="RefSeq" id="WP_184334329.1">
    <property type="nucleotide sequence ID" value="NZ_JACHHZ010000004.1"/>
</dbReference>